<dbReference type="InterPro" id="IPR036962">
    <property type="entry name" value="Glyco_hydro_3_N_sf"/>
</dbReference>
<gene>
    <name evidence="10" type="ORF">IEQ31_24965</name>
</gene>
<dbReference type="Gene3D" id="3.40.50.1700">
    <property type="entry name" value="Glycoside hydrolase family 3 C-terminal domain"/>
    <property type="match status" value="1"/>
</dbReference>
<feature type="region of interest" description="Disordered" evidence="8">
    <location>
        <begin position="614"/>
        <end position="656"/>
    </location>
</feature>
<evidence type="ECO:0000259" key="9">
    <source>
        <dbReference type="PROSITE" id="PS51173"/>
    </source>
</evidence>
<comment type="catalytic activity">
    <reaction evidence="1">
        <text>Hydrolysis of terminal, non-reducing beta-D-glucosyl residues with release of beta-D-glucose.</text>
        <dbReference type="EC" id="3.2.1.21"/>
    </reaction>
</comment>
<dbReference type="PANTHER" id="PTHR30620:SF16">
    <property type="entry name" value="LYSOSOMAL BETA GLUCOSIDASE"/>
    <property type="match status" value="1"/>
</dbReference>
<reference evidence="10 11" key="1">
    <citation type="submission" date="2020-09" db="EMBL/GenBank/DDBJ databases">
        <title>Actinomycete isolated from the Camponotus japonicus Mayr.</title>
        <authorList>
            <person name="Gong X."/>
        </authorList>
    </citation>
    <scope>NUCLEOTIDE SEQUENCE [LARGE SCALE GENOMIC DNA]</scope>
    <source>
        <strain evidence="10 11">2C-HV3</strain>
    </source>
</reference>
<feature type="compositionally biased region" description="Pro residues" evidence="8">
    <location>
        <begin position="618"/>
        <end position="644"/>
    </location>
</feature>
<dbReference type="PANTHER" id="PTHR30620">
    <property type="entry name" value="PERIPLASMIC BETA-GLUCOSIDASE-RELATED"/>
    <property type="match status" value="1"/>
</dbReference>
<dbReference type="InterPro" id="IPR017853">
    <property type="entry name" value="GH"/>
</dbReference>
<dbReference type="RefSeq" id="WP_191053725.1">
    <property type="nucleotide sequence ID" value="NZ_JACXRZ010000020.1"/>
</dbReference>
<evidence type="ECO:0000256" key="8">
    <source>
        <dbReference type="SAM" id="MobiDB-lite"/>
    </source>
</evidence>
<dbReference type="Gene3D" id="2.60.40.290">
    <property type="match status" value="1"/>
</dbReference>
<dbReference type="SUPFAM" id="SSF49384">
    <property type="entry name" value="Carbohydrate-binding domain"/>
    <property type="match status" value="1"/>
</dbReference>
<evidence type="ECO:0000313" key="11">
    <source>
        <dbReference type="Proteomes" id="UP000653231"/>
    </source>
</evidence>
<dbReference type="InterPro" id="IPR036881">
    <property type="entry name" value="Glyco_hydro_3_C_sf"/>
</dbReference>
<evidence type="ECO:0000256" key="3">
    <source>
        <dbReference type="ARBA" id="ARBA00012744"/>
    </source>
</evidence>
<dbReference type="Proteomes" id="UP000653231">
    <property type="component" value="Unassembled WGS sequence"/>
</dbReference>
<evidence type="ECO:0000313" key="10">
    <source>
        <dbReference type="EMBL" id="MBD3146417.1"/>
    </source>
</evidence>
<dbReference type="SUPFAM" id="SSF51445">
    <property type="entry name" value="(Trans)glycosidases"/>
    <property type="match status" value="1"/>
</dbReference>
<evidence type="ECO:0000256" key="5">
    <source>
        <dbReference type="ARBA" id="ARBA00022801"/>
    </source>
</evidence>
<evidence type="ECO:0000256" key="6">
    <source>
        <dbReference type="ARBA" id="ARBA00023295"/>
    </source>
</evidence>
<evidence type="ECO:0000256" key="7">
    <source>
        <dbReference type="RuleBase" id="RU361161"/>
    </source>
</evidence>
<dbReference type="InterPro" id="IPR051915">
    <property type="entry name" value="Cellulose_Degrad_GH3"/>
</dbReference>
<dbReference type="Pfam" id="PF00933">
    <property type="entry name" value="Glyco_hydro_3"/>
    <property type="match status" value="1"/>
</dbReference>
<dbReference type="InterPro" id="IPR012291">
    <property type="entry name" value="CBM2_carb-bd_dom_sf"/>
</dbReference>
<evidence type="ECO:0000256" key="2">
    <source>
        <dbReference type="ARBA" id="ARBA00005336"/>
    </source>
</evidence>
<dbReference type="Pfam" id="PF00553">
    <property type="entry name" value="CBM_2"/>
    <property type="match status" value="1"/>
</dbReference>
<keyword evidence="4" id="KW-0732">Signal</keyword>
<accession>A0ABR8L9W5</accession>
<dbReference type="EC" id="3.2.1.21" evidence="3"/>
<proteinExistence type="inferred from homology"/>
<sequence>MTSRLRPVWIPALVALLAVALGAVSITGRGVARAADAPYKDPSLPVATRVNDLLSRMSLDDKVGQMTQADRSALTTISDVATYRLGSILSGGGSAPSSNTPSSWADMYDNFQRQALSTSLGIPMIYGIDAVHGHNNVVGATIFPHNIGLGATRDPDLVERVGRATAEEVAGTGIDWTFAPCLCVARNDRWGRTYESFGEDPQLVSQMTTIVDGFQKAGNASILATAKHYVGDGGTTGGRDQGNTELSEADLRAIHLAPFRAAVQRGVGSVMVSYSSWNGVKMHGNKYLITDVLKGELGFTGFVVTDWAGIDQLDGQSGFTANEITMAINAGVDMVMVPTDYKRFISLLKSEVQAGRIATSRIDDANRRILTKKFELGLFERPLTDRSYTSTVGSAEHRALAREAVRESLVLLKNAGNVLPLGKSGGKIFVAGKSADDIGNQSGGWTISWQGSSGSITTGTTILQGIRDAAGSGTQVTYNRDGSGIDSSYRAAIAVVGETPYAEGRGDRTGSMGLDSTDLATLQRLKASGVPLVVVLVSGRPLDIAGQIDQWNALVAAWLPGTEGRGVADVLFGDHAPTGKLPMTWPRSADQEPINAGDGKQALFEYGFGLTYTGSSPSPSPSPSHSPSPSPSPSASPSPSPSPSASPSTSPSPSAGGCAVTYKVNDWGGGFTADVTITNRSSSPVNGWRLQWTYAGDQKVTGYWNSSITQSGREVSASNAAWNATIGAGGGTASFGFQGSYSGANAAPTAFTLNGAACATG</sequence>
<dbReference type="InterPro" id="IPR019800">
    <property type="entry name" value="Glyco_hydro_3_AS"/>
</dbReference>
<dbReference type="SMART" id="SM00637">
    <property type="entry name" value="CBD_II"/>
    <property type="match status" value="1"/>
</dbReference>
<dbReference type="SUPFAM" id="SSF52279">
    <property type="entry name" value="Beta-D-glucan exohydrolase, C-terminal domain"/>
    <property type="match status" value="1"/>
</dbReference>
<comment type="caution">
    <text evidence="10">The sequence shown here is derived from an EMBL/GenBank/DDBJ whole genome shotgun (WGS) entry which is preliminary data.</text>
</comment>
<name>A0ABR8L9W5_9ACTN</name>
<dbReference type="PROSITE" id="PS00775">
    <property type="entry name" value="GLYCOSYL_HYDROL_F3"/>
    <property type="match status" value="1"/>
</dbReference>
<comment type="similarity">
    <text evidence="2 7">Belongs to the glycosyl hydrolase 3 family.</text>
</comment>
<keyword evidence="11" id="KW-1185">Reference proteome</keyword>
<feature type="domain" description="CBM2" evidence="9">
    <location>
        <begin position="651"/>
        <end position="761"/>
    </location>
</feature>
<dbReference type="InterPro" id="IPR001764">
    <property type="entry name" value="Glyco_hydro_3_N"/>
</dbReference>
<evidence type="ECO:0000256" key="4">
    <source>
        <dbReference type="ARBA" id="ARBA00022729"/>
    </source>
</evidence>
<organism evidence="10 11">
    <name type="scientific">Microbispora bryophytorum subsp. camponoti</name>
    <dbReference type="NCBI Taxonomy" id="1677852"/>
    <lineage>
        <taxon>Bacteria</taxon>
        <taxon>Bacillati</taxon>
        <taxon>Actinomycetota</taxon>
        <taxon>Actinomycetes</taxon>
        <taxon>Streptosporangiales</taxon>
        <taxon>Streptosporangiaceae</taxon>
        <taxon>Microbispora</taxon>
    </lineage>
</organism>
<dbReference type="InterPro" id="IPR001919">
    <property type="entry name" value="CBD2"/>
</dbReference>
<dbReference type="Gene3D" id="3.20.20.300">
    <property type="entry name" value="Glycoside hydrolase, family 3, N-terminal domain"/>
    <property type="match status" value="1"/>
</dbReference>
<keyword evidence="6 7" id="KW-0326">Glycosidase</keyword>
<dbReference type="InterPro" id="IPR008965">
    <property type="entry name" value="CBM2/CBM3_carb-bd_dom_sf"/>
</dbReference>
<dbReference type="Pfam" id="PF01915">
    <property type="entry name" value="Glyco_hydro_3_C"/>
    <property type="match status" value="1"/>
</dbReference>
<protein>
    <recommendedName>
        <fullName evidence="3">beta-glucosidase</fullName>
        <ecNumber evidence="3">3.2.1.21</ecNumber>
    </recommendedName>
</protein>
<dbReference type="EMBL" id="JACXRZ010000020">
    <property type="protein sequence ID" value="MBD3146417.1"/>
    <property type="molecule type" value="Genomic_DNA"/>
</dbReference>
<evidence type="ECO:0000256" key="1">
    <source>
        <dbReference type="ARBA" id="ARBA00000448"/>
    </source>
</evidence>
<dbReference type="InterPro" id="IPR002772">
    <property type="entry name" value="Glyco_hydro_3_C"/>
</dbReference>
<keyword evidence="5 7" id="KW-0378">Hydrolase</keyword>
<feature type="compositionally biased region" description="Low complexity" evidence="8">
    <location>
        <begin position="645"/>
        <end position="655"/>
    </location>
</feature>
<dbReference type="PROSITE" id="PS51173">
    <property type="entry name" value="CBM2"/>
    <property type="match status" value="1"/>
</dbReference>
<dbReference type="GO" id="GO:0016787">
    <property type="term" value="F:hydrolase activity"/>
    <property type="evidence" value="ECO:0007669"/>
    <property type="project" value="UniProtKB-KW"/>
</dbReference>
<dbReference type="PRINTS" id="PR00133">
    <property type="entry name" value="GLHYDRLASE3"/>
</dbReference>